<keyword evidence="1" id="KW-0812">Transmembrane</keyword>
<dbReference type="EMBL" id="CP012543">
    <property type="protein sequence ID" value="QCD47046.1"/>
    <property type="molecule type" value="Genomic_DNA"/>
</dbReference>
<dbReference type="KEGG" id="crx:CRECT_1396"/>
<evidence type="ECO:0000313" key="3">
    <source>
        <dbReference type="Proteomes" id="UP000502377"/>
    </source>
</evidence>
<organism evidence="2 3">
    <name type="scientific">Campylobacter rectus</name>
    <name type="common">Wolinella recta</name>
    <dbReference type="NCBI Taxonomy" id="203"/>
    <lineage>
        <taxon>Bacteria</taxon>
        <taxon>Pseudomonadati</taxon>
        <taxon>Campylobacterota</taxon>
        <taxon>Epsilonproteobacteria</taxon>
        <taxon>Campylobacterales</taxon>
        <taxon>Campylobacteraceae</taxon>
        <taxon>Campylobacter</taxon>
    </lineage>
</organism>
<keyword evidence="1" id="KW-0472">Membrane</keyword>
<name>A0A6G5QNL0_CAMRE</name>
<dbReference type="AlphaFoldDB" id="A0A6G5QNL0"/>
<reference evidence="2 3" key="1">
    <citation type="submission" date="2016-07" db="EMBL/GenBank/DDBJ databases">
        <title>Comparative genomics of the Campylobacter concisus group.</title>
        <authorList>
            <person name="Miller W.G."/>
            <person name="Yee E."/>
            <person name="Chapman M.H."/>
            <person name="Huynh S."/>
            <person name="Bono J.L."/>
            <person name="On S.L.W."/>
            <person name="StLeger J."/>
            <person name="Foster G."/>
            <person name="Parker C.T."/>
        </authorList>
    </citation>
    <scope>NUCLEOTIDE SEQUENCE [LARGE SCALE GENOMIC DNA]</scope>
    <source>
        <strain evidence="2 3">ATCC 33238</strain>
    </source>
</reference>
<gene>
    <name evidence="2" type="ORF">CRECT_1396</name>
</gene>
<keyword evidence="1" id="KW-1133">Transmembrane helix</keyword>
<protein>
    <submittedName>
        <fullName evidence="2">Uncharacterized protein</fullName>
    </submittedName>
</protein>
<dbReference type="RefSeq" id="WP_002945051.1">
    <property type="nucleotide sequence ID" value="NZ_CP012543.1"/>
</dbReference>
<proteinExistence type="predicted"/>
<sequence length="73" mass="8253">MTYLENLANKQTSNLNNDFKSLNLANSNAGKFARDYDKEPVIIKDYKQNLSLFSAVLILALVIVVILISLFFL</sequence>
<evidence type="ECO:0000256" key="1">
    <source>
        <dbReference type="SAM" id="Phobius"/>
    </source>
</evidence>
<accession>A0A6G5QNL0</accession>
<dbReference type="Proteomes" id="UP000502377">
    <property type="component" value="Chromosome"/>
</dbReference>
<evidence type="ECO:0000313" key="2">
    <source>
        <dbReference type="EMBL" id="QCD47046.1"/>
    </source>
</evidence>
<feature type="transmembrane region" description="Helical" evidence="1">
    <location>
        <begin position="50"/>
        <end position="72"/>
    </location>
</feature>